<keyword evidence="3" id="KW-1185">Reference proteome</keyword>
<name>A0AAD1X344_EUPCR</name>
<accession>A0AAD1X344</accession>
<feature type="coiled-coil region" evidence="1">
    <location>
        <begin position="196"/>
        <end position="291"/>
    </location>
</feature>
<gene>
    <name evidence="2" type="ORF">ECRASSUSDP1_LOCUS2568</name>
</gene>
<evidence type="ECO:0000256" key="1">
    <source>
        <dbReference type="SAM" id="Coils"/>
    </source>
</evidence>
<evidence type="ECO:0000313" key="2">
    <source>
        <dbReference type="EMBL" id="CAI2361258.1"/>
    </source>
</evidence>
<dbReference type="AlphaFoldDB" id="A0AAD1X344"/>
<evidence type="ECO:0000313" key="3">
    <source>
        <dbReference type="Proteomes" id="UP001295684"/>
    </source>
</evidence>
<organism evidence="2 3">
    <name type="scientific">Euplotes crassus</name>
    <dbReference type="NCBI Taxonomy" id="5936"/>
    <lineage>
        <taxon>Eukaryota</taxon>
        <taxon>Sar</taxon>
        <taxon>Alveolata</taxon>
        <taxon>Ciliophora</taxon>
        <taxon>Intramacronucleata</taxon>
        <taxon>Spirotrichea</taxon>
        <taxon>Hypotrichia</taxon>
        <taxon>Euplotida</taxon>
        <taxon>Euplotidae</taxon>
        <taxon>Moneuplotes</taxon>
    </lineage>
</organism>
<dbReference type="Proteomes" id="UP001295684">
    <property type="component" value="Unassembled WGS sequence"/>
</dbReference>
<comment type="caution">
    <text evidence="2">The sequence shown here is derived from an EMBL/GenBank/DDBJ whole genome shotgun (WGS) entry which is preliminary data.</text>
</comment>
<proteinExistence type="predicted"/>
<reference evidence="2" key="1">
    <citation type="submission" date="2023-07" db="EMBL/GenBank/DDBJ databases">
        <authorList>
            <consortium name="AG Swart"/>
            <person name="Singh M."/>
            <person name="Singh A."/>
            <person name="Seah K."/>
            <person name="Emmerich C."/>
        </authorList>
    </citation>
    <scope>NUCLEOTIDE SEQUENCE</scope>
    <source>
        <strain evidence="2">DP1</strain>
    </source>
</reference>
<sequence>MKKFMCKHGQCQNKATRFVSNKEILDDERLDFEQERYSPDLCLFLCQICSNVSYAKEAEDLVEPEGIATILNIIRQAMKYTQESEEITEQLDTLAVYLTEQVSRIEDKLWKTAYGNLTYQPESFEEQAKQLYHQMQSSPDLIEFLMKRFCESQLKIVNGDDPEMEIINLKRQLNSQWEKRLQDCLKDYRTLAFKALQKKDDEIERIQNDHEQALQNLQERLDQSLQVCTQKDEEMQRAALKHAEELAKKDQEYIQMQDELTQKNVLLGNENAELKRKIEVKDKEIKDSSLNISKLKTQITDYESSSLSQNTSTTQLKPQNFQGNDKYLELYQFAYTFLTGKETLLDSQNNISLDFSHNQVRRFVRKYSNFKLPDCNTLICQCLVEDDPELMESFANIFPLNVKNLHFNINRAEILELEDFIGYIGIFSSFVTEELHLYNFNVKIRDMKTVLSKNKQLDTIGFRDSDLNFQSCPNFQKPLHGSNLKNLDFTGSGSVPRSDWGNYSASLNYLIKGLQKSPEFRNTPIQIHFSSRELENTEIASTLRQNGYIIKTH</sequence>
<protein>
    <submittedName>
        <fullName evidence="2">Uncharacterized protein</fullName>
    </submittedName>
</protein>
<keyword evidence="1" id="KW-0175">Coiled coil</keyword>
<dbReference type="EMBL" id="CAMPGE010002453">
    <property type="protein sequence ID" value="CAI2361258.1"/>
    <property type="molecule type" value="Genomic_DNA"/>
</dbReference>